<keyword evidence="2" id="KW-1185">Reference proteome</keyword>
<dbReference type="AlphaFoldDB" id="F2JR98"/>
<accession>F2JR98</accession>
<dbReference type="HOGENOM" id="CLU_2258685_0_0_9"/>
<evidence type="ECO:0008006" key="3">
    <source>
        <dbReference type="Google" id="ProtNLM"/>
    </source>
</evidence>
<dbReference type="Proteomes" id="UP000008467">
    <property type="component" value="Chromosome"/>
</dbReference>
<protein>
    <recommendedName>
        <fullName evidence="3">HK97 gp10 family phage protein</fullName>
    </recommendedName>
</protein>
<dbReference type="KEGG" id="cle:Clole_0975"/>
<sequence>MSDITVIINGAVADEIDKMLEHKIERVGQFAENKAKENMQGHNRSGILRASISHDVNDLTTTVGTDVEYAVPFHEGHGSFSGVPFLRDAVYNHVSEIINILKG</sequence>
<organism evidence="1 2">
    <name type="scientific">Cellulosilyticum lentocellum (strain ATCC 49066 / DSM 5427 / NCIMB 11756 / RHM5)</name>
    <name type="common">Clostridium lentocellum</name>
    <dbReference type="NCBI Taxonomy" id="642492"/>
    <lineage>
        <taxon>Bacteria</taxon>
        <taxon>Bacillati</taxon>
        <taxon>Bacillota</taxon>
        <taxon>Clostridia</taxon>
        <taxon>Lachnospirales</taxon>
        <taxon>Cellulosilyticaceae</taxon>
        <taxon>Cellulosilyticum</taxon>
    </lineage>
</organism>
<reference evidence="1 2" key="1">
    <citation type="journal article" date="2011" name="J. Bacteriol.">
        <title>Complete genome sequence of the cellulose-degrading bacterium Cellulosilyticum lentocellum.</title>
        <authorList>
            <consortium name="US DOE Joint Genome Institute"/>
            <person name="Miller D.A."/>
            <person name="Suen G."/>
            <person name="Bruce D."/>
            <person name="Copeland A."/>
            <person name="Cheng J.F."/>
            <person name="Detter C."/>
            <person name="Goodwin L.A."/>
            <person name="Han C.S."/>
            <person name="Hauser L.J."/>
            <person name="Land M.L."/>
            <person name="Lapidus A."/>
            <person name="Lucas S."/>
            <person name="Meincke L."/>
            <person name="Pitluck S."/>
            <person name="Tapia R."/>
            <person name="Teshima H."/>
            <person name="Woyke T."/>
            <person name="Fox B.G."/>
            <person name="Angert E.R."/>
            <person name="Currie C.R."/>
        </authorList>
    </citation>
    <scope>NUCLEOTIDE SEQUENCE [LARGE SCALE GENOMIC DNA]</scope>
    <source>
        <strain evidence="2">ATCC 49066 / DSM 5427 / NCIMB 11756 / RHM5</strain>
    </source>
</reference>
<evidence type="ECO:0000313" key="2">
    <source>
        <dbReference type="Proteomes" id="UP000008467"/>
    </source>
</evidence>
<dbReference type="STRING" id="642492.Clole_0975"/>
<dbReference type="RefSeq" id="WP_013656007.1">
    <property type="nucleotide sequence ID" value="NC_015275.1"/>
</dbReference>
<gene>
    <name evidence="1" type="ordered locus">Clole_0975</name>
</gene>
<evidence type="ECO:0000313" key="1">
    <source>
        <dbReference type="EMBL" id="ADZ82707.1"/>
    </source>
</evidence>
<name>F2JR98_CELLD</name>
<proteinExistence type="predicted"/>
<dbReference type="EMBL" id="CP002582">
    <property type="protein sequence ID" value="ADZ82707.1"/>
    <property type="molecule type" value="Genomic_DNA"/>
</dbReference>